<evidence type="ECO:0000313" key="2">
    <source>
        <dbReference type="EMBL" id="EKC62793.1"/>
    </source>
</evidence>
<feature type="domain" description="Glutamine amidotransferase" evidence="1">
    <location>
        <begin position="8"/>
        <end position="51"/>
    </location>
</feature>
<dbReference type="InterPro" id="IPR029062">
    <property type="entry name" value="Class_I_gatase-like"/>
</dbReference>
<dbReference type="Pfam" id="PF00117">
    <property type="entry name" value="GATase"/>
    <property type="match status" value="1"/>
</dbReference>
<dbReference type="InterPro" id="IPR017926">
    <property type="entry name" value="GATASE"/>
</dbReference>
<accession>K1SYS4</accession>
<dbReference type="AlphaFoldDB" id="K1SYS4"/>
<dbReference type="GO" id="GO:0016757">
    <property type="term" value="F:glycosyltransferase activity"/>
    <property type="evidence" value="ECO:0007669"/>
    <property type="project" value="UniProtKB-KW"/>
</dbReference>
<keyword evidence="2" id="KW-0808">Transferase</keyword>
<dbReference type="EC" id="2.4.2.-" evidence="2"/>
<evidence type="ECO:0000259" key="1">
    <source>
        <dbReference type="Pfam" id="PF00117"/>
    </source>
</evidence>
<dbReference type="SUPFAM" id="SSF52317">
    <property type="entry name" value="Class I glutamine amidotransferase-like"/>
    <property type="match status" value="1"/>
</dbReference>
<sequence>MQHETVIVLDFGGQYNQLIARRVRENNVYCEIYSYKTDLSVIKAKNPKGIIF</sequence>
<organism evidence="2">
    <name type="scientific">human gut metagenome</name>
    <dbReference type="NCBI Taxonomy" id="408170"/>
    <lineage>
        <taxon>unclassified sequences</taxon>
        <taxon>metagenomes</taxon>
        <taxon>organismal metagenomes</taxon>
    </lineage>
</organism>
<gene>
    <name evidence="2" type="ORF">OBE_07797</name>
</gene>
<name>K1SYS4_9ZZZZ</name>
<dbReference type="EMBL" id="AJWZ01005361">
    <property type="protein sequence ID" value="EKC62793.1"/>
    <property type="molecule type" value="Genomic_DNA"/>
</dbReference>
<keyword evidence="2" id="KW-0328">Glycosyltransferase</keyword>
<comment type="caution">
    <text evidence="2">The sequence shown here is derived from an EMBL/GenBank/DDBJ whole genome shotgun (WGS) entry which is preliminary data.</text>
</comment>
<protein>
    <submittedName>
        <fullName evidence="2">Protein containing Glutamine amidotransferase class-I</fullName>
        <ecNumber evidence="2">2.4.2.-</ecNumber>
    </submittedName>
</protein>
<keyword evidence="2" id="KW-0315">Glutamine amidotransferase</keyword>
<reference evidence="2" key="1">
    <citation type="journal article" date="2013" name="Environ. Microbiol.">
        <title>Microbiota from the distal guts of lean and obese adolescents exhibit partial functional redundancy besides clear differences in community structure.</title>
        <authorList>
            <person name="Ferrer M."/>
            <person name="Ruiz A."/>
            <person name="Lanza F."/>
            <person name="Haange S.B."/>
            <person name="Oberbach A."/>
            <person name="Till H."/>
            <person name="Bargiela R."/>
            <person name="Campoy C."/>
            <person name="Segura M.T."/>
            <person name="Richter M."/>
            <person name="von Bergen M."/>
            <person name="Seifert J."/>
            <person name="Suarez A."/>
        </authorList>
    </citation>
    <scope>NUCLEOTIDE SEQUENCE</scope>
</reference>
<proteinExistence type="predicted"/>
<feature type="non-terminal residue" evidence="2">
    <location>
        <position position="52"/>
    </location>
</feature>
<dbReference type="Gene3D" id="3.40.50.880">
    <property type="match status" value="1"/>
</dbReference>